<proteinExistence type="inferred from homology"/>
<feature type="domain" description="N6 adenine-specific DNA methyltransferase N-terminal" evidence="3">
    <location>
        <begin position="13"/>
        <end position="95"/>
    </location>
</feature>
<accession>A0A316DKC0</accession>
<dbReference type="Proteomes" id="UP000245430">
    <property type="component" value="Unassembled WGS sequence"/>
</dbReference>
<dbReference type="InterPro" id="IPR029063">
    <property type="entry name" value="SAM-dependent_MTases_sf"/>
</dbReference>
<dbReference type="EMBL" id="QGGP01000004">
    <property type="protein sequence ID" value="PWK18561.1"/>
    <property type="molecule type" value="Genomic_DNA"/>
</dbReference>
<evidence type="ECO:0000259" key="3">
    <source>
        <dbReference type="Pfam" id="PF12161"/>
    </source>
</evidence>
<keyword evidence="5" id="KW-1185">Reference proteome</keyword>
<dbReference type="InterPro" id="IPR022749">
    <property type="entry name" value="D12N6_MeTrfase_N"/>
</dbReference>
<dbReference type="SUPFAM" id="SSF53335">
    <property type="entry name" value="S-adenosyl-L-methionine-dependent methyltransferases"/>
    <property type="match status" value="1"/>
</dbReference>
<comment type="similarity">
    <text evidence="1">Belongs to the N(4)/N(6)-methyltransferase family.</text>
</comment>
<dbReference type="Pfam" id="PF12161">
    <property type="entry name" value="HsdM_N"/>
    <property type="match status" value="1"/>
</dbReference>
<evidence type="ECO:0000256" key="1">
    <source>
        <dbReference type="ARBA" id="ARBA00006594"/>
    </source>
</evidence>
<evidence type="ECO:0000313" key="5">
    <source>
        <dbReference type="Proteomes" id="UP000245430"/>
    </source>
</evidence>
<dbReference type="InterPro" id="IPR038333">
    <property type="entry name" value="T1MK-like_N_sf"/>
</dbReference>
<sequence>MTKNQSKADINFEQELWKAANELRGAVAENQYKDYILPLIFLKHVSERYELRRDTLIELFKDEASDYYTSDVEEQKYVLEDPDEYLSKSTYIIPEKADVKPKDLMPILIEKGFFNQDLRIGLPLRNVLRDLDEVNLLYLLPQVRVERKETNRFWFFNPLKI</sequence>
<comment type="caution">
    <text evidence="4">The sequence shown here is derived from an EMBL/GenBank/DDBJ whole genome shotgun (WGS) entry which is preliminary data.</text>
</comment>
<protein>
    <submittedName>
        <fullName evidence="4">Type I restriction enzyme M protein</fullName>
    </submittedName>
</protein>
<dbReference type="Gene3D" id="1.20.1260.30">
    <property type="match status" value="1"/>
</dbReference>
<name>A0A316DKC0_9FLAO</name>
<dbReference type="RefSeq" id="WP_109682382.1">
    <property type="nucleotide sequence ID" value="NZ_QGGP01000004.1"/>
</dbReference>
<evidence type="ECO:0000256" key="2">
    <source>
        <dbReference type="ARBA" id="ARBA00022747"/>
    </source>
</evidence>
<keyword evidence="2" id="KW-0680">Restriction system</keyword>
<reference evidence="4 5" key="1">
    <citation type="submission" date="2018-05" db="EMBL/GenBank/DDBJ databases">
        <title>Genomic Encyclopedia of Archaeal and Bacterial Type Strains, Phase II (KMG-II): from individual species to whole genera.</title>
        <authorList>
            <person name="Goeker M."/>
        </authorList>
    </citation>
    <scope>NUCLEOTIDE SEQUENCE [LARGE SCALE GENOMIC DNA]</scope>
    <source>
        <strain evidence="4 5">DSM 22637</strain>
    </source>
</reference>
<organism evidence="4 5">
    <name type="scientific">Xanthomarina spongicola</name>
    <dbReference type="NCBI Taxonomy" id="570520"/>
    <lineage>
        <taxon>Bacteria</taxon>
        <taxon>Pseudomonadati</taxon>
        <taxon>Bacteroidota</taxon>
        <taxon>Flavobacteriia</taxon>
        <taxon>Flavobacteriales</taxon>
        <taxon>Flavobacteriaceae</taxon>
        <taxon>Xanthomarina</taxon>
    </lineage>
</organism>
<dbReference type="GO" id="GO:0009307">
    <property type="term" value="P:DNA restriction-modification system"/>
    <property type="evidence" value="ECO:0007669"/>
    <property type="project" value="UniProtKB-KW"/>
</dbReference>
<evidence type="ECO:0000313" key="4">
    <source>
        <dbReference type="EMBL" id="PWK18561.1"/>
    </source>
</evidence>
<dbReference type="OrthoDB" id="1093631at2"/>
<dbReference type="AlphaFoldDB" id="A0A316DKC0"/>
<gene>
    <name evidence="4" type="ORF">LX78_01868</name>
</gene>